<dbReference type="InterPro" id="IPR012462">
    <property type="entry name" value="UFSP1/2_DUB_cat"/>
</dbReference>
<evidence type="ECO:0000313" key="5">
    <source>
        <dbReference type="Proteomes" id="UP000030669"/>
    </source>
</evidence>
<dbReference type="OrthoDB" id="288987at2759"/>
<protein>
    <submittedName>
        <fullName evidence="4">DUF1671-domain-containing protein</fullName>
    </submittedName>
</protein>
<feature type="compositionally biased region" description="Low complexity" evidence="2">
    <location>
        <begin position="389"/>
        <end position="413"/>
    </location>
</feature>
<feature type="compositionally biased region" description="Polar residues" evidence="2">
    <location>
        <begin position="445"/>
        <end position="464"/>
    </location>
</feature>
<gene>
    <name evidence="4" type="ORF">GLOTRDRAFT_136849</name>
</gene>
<dbReference type="eggNOG" id="KOG4696">
    <property type="taxonomic scope" value="Eukaryota"/>
</dbReference>
<dbReference type="HOGENOM" id="CLU_029795_0_0_1"/>
<feature type="compositionally biased region" description="Polar residues" evidence="2">
    <location>
        <begin position="416"/>
        <end position="432"/>
    </location>
</feature>
<feature type="region of interest" description="Disordered" evidence="2">
    <location>
        <begin position="250"/>
        <end position="286"/>
    </location>
</feature>
<organism evidence="4 5">
    <name type="scientific">Gloeophyllum trabeum (strain ATCC 11539 / FP-39264 / Madison 617)</name>
    <name type="common">Brown rot fungus</name>
    <dbReference type="NCBI Taxonomy" id="670483"/>
    <lineage>
        <taxon>Eukaryota</taxon>
        <taxon>Fungi</taxon>
        <taxon>Dikarya</taxon>
        <taxon>Basidiomycota</taxon>
        <taxon>Agaricomycotina</taxon>
        <taxon>Agaricomycetes</taxon>
        <taxon>Gloeophyllales</taxon>
        <taxon>Gloeophyllaceae</taxon>
        <taxon>Gloeophyllum</taxon>
    </lineage>
</organism>
<accession>S7QF99</accession>
<dbReference type="OMA" id="RRWIGTT"/>
<dbReference type="EMBL" id="KB469298">
    <property type="protein sequence ID" value="EPQ58062.1"/>
    <property type="molecule type" value="Genomic_DNA"/>
</dbReference>
<reference evidence="4 5" key="1">
    <citation type="journal article" date="2012" name="Science">
        <title>The Paleozoic origin of enzymatic lignin decomposition reconstructed from 31 fungal genomes.</title>
        <authorList>
            <person name="Floudas D."/>
            <person name="Binder M."/>
            <person name="Riley R."/>
            <person name="Barry K."/>
            <person name="Blanchette R.A."/>
            <person name="Henrissat B."/>
            <person name="Martinez A.T."/>
            <person name="Otillar R."/>
            <person name="Spatafora J.W."/>
            <person name="Yadav J.S."/>
            <person name="Aerts A."/>
            <person name="Benoit I."/>
            <person name="Boyd A."/>
            <person name="Carlson A."/>
            <person name="Copeland A."/>
            <person name="Coutinho P.M."/>
            <person name="de Vries R.P."/>
            <person name="Ferreira P."/>
            <person name="Findley K."/>
            <person name="Foster B."/>
            <person name="Gaskell J."/>
            <person name="Glotzer D."/>
            <person name="Gorecki P."/>
            <person name="Heitman J."/>
            <person name="Hesse C."/>
            <person name="Hori C."/>
            <person name="Igarashi K."/>
            <person name="Jurgens J.A."/>
            <person name="Kallen N."/>
            <person name="Kersten P."/>
            <person name="Kohler A."/>
            <person name="Kuees U."/>
            <person name="Kumar T.K.A."/>
            <person name="Kuo A."/>
            <person name="LaButti K."/>
            <person name="Larrondo L.F."/>
            <person name="Lindquist E."/>
            <person name="Ling A."/>
            <person name="Lombard V."/>
            <person name="Lucas S."/>
            <person name="Lundell T."/>
            <person name="Martin R."/>
            <person name="McLaughlin D.J."/>
            <person name="Morgenstern I."/>
            <person name="Morin E."/>
            <person name="Murat C."/>
            <person name="Nagy L.G."/>
            <person name="Nolan M."/>
            <person name="Ohm R.A."/>
            <person name="Patyshakuliyeva A."/>
            <person name="Rokas A."/>
            <person name="Ruiz-Duenas F.J."/>
            <person name="Sabat G."/>
            <person name="Salamov A."/>
            <person name="Samejima M."/>
            <person name="Schmutz J."/>
            <person name="Slot J.C."/>
            <person name="St John F."/>
            <person name="Stenlid J."/>
            <person name="Sun H."/>
            <person name="Sun S."/>
            <person name="Syed K."/>
            <person name="Tsang A."/>
            <person name="Wiebenga A."/>
            <person name="Young D."/>
            <person name="Pisabarro A."/>
            <person name="Eastwood D.C."/>
            <person name="Martin F."/>
            <person name="Cullen D."/>
            <person name="Grigoriev I.V."/>
            <person name="Hibbett D.S."/>
        </authorList>
    </citation>
    <scope>NUCLEOTIDE SEQUENCE [LARGE SCALE GENOMIC DNA]</scope>
    <source>
        <strain evidence="4 5">ATCC 11539</strain>
    </source>
</reference>
<feature type="compositionally biased region" description="Low complexity" evidence="2">
    <location>
        <begin position="364"/>
        <end position="380"/>
    </location>
</feature>
<proteinExistence type="predicted"/>
<keyword evidence="1" id="KW-0378">Hydrolase</keyword>
<dbReference type="Proteomes" id="UP000030669">
    <property type="component" value="Unassembled WGS sequence"/>
</dbReference>
<feature type="compositionally biased region" description="Basic and acidic residues" evidence="2">
    <location>
        <begin position="265"/>
        <end position="275"/>
    </location>
</feature>
<dbReference type="AlphaFoldDB" id="S7QF99"/>
<dbReference type="Gene3D" id="3.90.70.130">
    <property type="match status" value="1"/>
</dbReference>
<dbReference type="GeneID" id="19303640"/>
<dbReference type="Pfam" id="PF07910">
    <property type="entry name" value="Peptidase_C78"/>
    <property type="match status" value="1"/>
</dbReference>
<feature type="region of interest" description="Disordered" evidence="2">
    <location>
        <begin position="338"/>
        <end position="588"/>
    </location>
</feature>
<evidence type="ECO:0000259" key="3">
    <source>
        <dbReference type="Pfam" id="PF07910"/>
    </source>
</evidence>
<dbReference type="RefSeq" id="XP_007863346.1">
    <property type="nucleotide sequence ID" value="XM_007865155.1"/>
</dbReference>
<evidence type="ECO:0000313" key="4">
    <source>
        <dbReference type="EMBL" id="EPQ58062.1"/>
    </source>
</evidence>
<dbReference type="KEGG" id="gtr:GLOTRDRAFT_136849"/>
<keyword evidence="5" id="KW-1185">Reference proteome</keyword>
<evidence type="ECO:0000256" key="1">
    <source>
        <dbReference type="ARBA" id="ARBA00022801"/>
    </source>
</evidence>
<dbReference type="STRING" id="670483.S7QF99"/>
<feature type="region of interest" description="Disordered" evidence="2">
    <location>
        <begin position="44"/>
        <end position="74"/>
    </location>
</feature>
<feature type="compositionally biased region" description="Pro residues" evidence="2">
    <location>
        <begin position="433"/>
        <end position="444"/>
    </location>
</feature>
<feature type="domain" description="UFSP1/2/DUB catalytic" evidence="3">
    <location>
        <begin position="117"/>
        <end position="316"/>
    </location>
</feature>
<dbReference type="GO" id="GO:0016787">
    <property type="term" value="F:hydrolase activity"/>
    <property type="evidence" value="ECO:0007669"/>
    <property type="project" value="UniProtKB-KW"/>
</dbReference>
<feature type="compositionally biased region" description="Basic and acidic residues" evidence="2">
    <location>
        <begin position="465"/>
        <end position="475"/>
    </location>
</feature>
<evidence type="ECO:0000256" key="2">
    <source>
        <dbReference type="SAM" id="MobiDB-lite"/>
    </source>
</evidence>
<sequence length="643" mass="69856">MQGGQDSDVEFICQVEPASGLLCQFCGSDLHALSVSQREEHYGLHLDDSTAPSPPTTYGPRRSLKPFTLSTPSPSKDAAQNLFWHPRLPTAPPPNFHPGLVPVFARALAAHPALAHAVLCFERTTHVVAERWDRSWGCGYRNFLMACTALMSQEERTEYWGLLEEPTPPGVRNLQRWIEEAWKLGYDKEGATQLKRQLVGTQKWIGTADIYVAFTLRSIPCHLADFAGVRKDPARLVNWVTGYFDGPDSHPPSKTGIASSLLGKKRNEEQEESAHIRGGSVEGDRRKVRVTGKMPLILQHEGHSRLIVGYMVPRKGNGLGEVEFIMSPSSSLRGAGIAEHGRMSRHASKSPSVSEVPDFEKPASSSKSKPPSRTTRRSPSIQELHTDQPKPSSKPSKPASTAGPSKPSSAAPAFTRTRSPSVSEINDVSSWSPPRPSGFKPLPPSKTTDATTSKYFSASTPSTSKGKEKEKENTGRQKLVQTVLHPIATLRNKGKGTESPRKAVKRKRPSASPAPEVVSDSEPERRRSLGRGKRLRSDELGSGVARAASPSVGGGSVIEIASSGDEGEGDGRMRGGAPWGPGKGRGGEVVAKEVVWKDVRGRYAVSASALAKHDKYQILWFPLDAPLGEREREGRKVVTSTKV</sequence>
<name>S7QF99_GLOTA</name>